<gene>
    <name evidence="11" type="ORF">SPARVUS_LOCUS11676786</name>
</gene>
<dbReference type="InterPro" id="IPR043136">
    <property type="entry name" value="B30.2/SPRY_sf"/>
</dbReference>
<evidence type="ECO:0000259" key="9">
    <source>
        <dbReference type="PROSITE" id="PS50119"/>
    </source>
</evidence>
<dbReference type="Pfam" id="PF00622">
    <property type="entry name" value="SPRY"/>
    <property type="match status" value="1"/>
</dbReference>
<dbReference type="InterPro" id="IPR027370">
    <property type="entry name" value="Znf-RING_euk"/>
</dbReference>
<keyword evidence="5" id="KW-0391">Immunity</keyword>
<protein>
    <submittedName>
        <fullName evidence="11">Uncharacterized protein</fullName>
    </submittedName>
</protein>
<feature type="coiled-coil region" evidence="7">
    <location>
        <begin position="184"/>
        <end position="225"/>
    </location>
</feature>
<dbReference type="InterPro" id="IPR013083">
    <property type="entry name" value="Znf_RING/FYVE/PHD"/>
</dbReference>
<dbReference type="SUPFAM" id="SSF49899">
    <property type="entry name" value="Concanavalin A-like lectins/glucanases"/>
    <property type="match status" value="1"/>
</dbReference>
<dbReference type="PANTHER" id="PTHR25465:SF41">
    <property type="entry name" value="E3 UBIQUITIN-PROTEIN LIGASE RNF135"/>
    <property type="match status" value="1"/>
</dbReference>
<keyword evidence="2" id="KW-0479">Metal-binding</keyword>
<evidence type="ECO:0000256" key="5">
    <source>
        <dbReference type="ARBA" id="ARBA00022859"/>
    </source>
</evidence>
<keyword evidence="12" id="KW-1185">Reference proteome</keyword>
<dbReference type="InterPro" id="IPR003879">
    <property type="entry name" value="Butyrophylin_SPRY"/>
</dbReference>
<dbReference type="PROSITE" id="PS50188">
    <property type="entry name" value="B302_SPRY"/>
    <property type="match status" value="1"/>
</dbReference>
<dbReference type="InterPro" id="IPR001841">
    <property type="entry name" value="Znf_RING"/>
</dbReference>
<dbReference type="Pfam" id="PF00643">
    <property type="entry name" value="zf-B_box"/>
    <property type="match status" value="1"/>
</dbReference>
<dbReference type="InterPro" id="IPR017907">
    <property type="entry name" value="Znf_RING_CS"/>
</dbReference>
<evidence type="ECO:0000256" key="2">
    <source>
        <dbReference type="ARBA" id="ARBA00022723"/>
    </source>
</evidence>
<feature type="non-terminal residue" evidence="11">
    <location>
        <position position="487"/>
    </location>
</feature>
<dbReference type="SMART" id="SM00336">
    <property type="entry name" value="BBOX"/>
    <property type="match status" value="1"/>
</dbReference>
<dbReference type="Pfam" id="PF13445">
    <property type="entry name" value="zf-RING_UBOX"/>
    <property type="match status" value="1"/>
</dbReference>
<dbReference type="InterPro" id="IPR000315">
    <property type="entry name" value="Znf_B-box"/>
</dbReference>
<dbReference type="SUPFAM" id="SSF57845">
    <property type="entry name" value="B-box zinc-binding domain"/>
    <property type="match status" value="1"/>
</dbReference>
<dbReference type="EMBL" id="CATNWA010016627">
    <property type="protein sequence ID" value="CAI9594129.1"/>
    <property type="molecule type" value="Genomic_DNA"/>
</dbReference>
<feature type="domain" description="B30.2/SPRY" evidence="10">
    <location>
        <begin position="332"/>
        <end position="487"/>
    </location>
</feature>
<reference evidence="11" key="1">
    <citation type="submission" date="2023-05" db="EMBL/GenBank/DDBJ databases">
        <authorList>
            <person name="Stuckert A."/>
        </authorList>
    </citation>
    <scope>NUCLEOTIDE SEQUENCE</scope>
</reference>
<evidence type="ECO:0000259" key="10">
    <source>
        <dbReference type="PROSITE" id="PS50188"/>
    </source>
</evidence>
<proteinExistence type="predicted"/>
<sequence>MASADLKEELNCSICLEVFTDPVTLRCGHNFCRACINQVLDSQRRQGVFTCPECRTVFNKRPWLQKNVTLSNIAERFHSTLPDQKKTGVSCTYCIHSAIPAVKYCLHCEASLCDSHLKAHSKSPEHVLIEPSTSPGKWKCSIHKKILQHYCAVDSTCICTSCLQDANHRRHQIQTLSDASKDKKDKLKKILTQLTSRRKEVEKSLQGLQEKRKNANDEETALMAHVSAVFRQIRQRLDVLEVQTVDQITKQAEMNAKPVSDLIKQMEMKKDELCSKICHVEDLSNVTDPLTLLMEKESTEADFCVTEKGGRQYAPKIAEMDEVLISLNLHQELSEILKNVPKVLNLSGLPDLRLDKKTAASNVAISPDLSIAHGTQDNDSVDDTDNRFDSHQVLSRIGLSGGKHYWETELCDTNNWRIGMSYYSIDRDGDDSIFGNTDESWCLCKSMQDYSFRHDGDRIRLSSSFKKLKRLGIYLDFKKGRLSFYNL</sequence>
<keyword evidence="7" id="KW-0175">Coiled coil</keyword>
<dbReference type="PROSITE" id="PS50119">
    <property type="entry name" value="ZF_BBOX"/>
    <property type="match status" value="1"/>
</dbReference>
<name>A0ABN9FAS6_9NEOB</name>
<dbReference type="InterPro" id="IPR013320">
    <property type="entry name" value="ConA-like_dom_sf"/>
</dbReference>
<evidence type="ECO:0000256" key="6">
    <source>
        <dbReference type="PROSITE-ProRule" id="PRU00024"/>
    </source>
</evidence>
<dbReference type="InterPro" id="IPR001870">
    <property type="entry name" value="B30.2/SPRY"/>
</dbReference>
<dbReference type="InterPro" id="IPR003877">
    <property type="entry name" value="SPRY_dom"/>
</dbReference>
<evidence type="ECO:0000256" key="7">
    <source>
        <dbReference type="SAM" id="Coils"/>
    </source>
</evidence>
<dbReference type="PROSITE" id="PS00518">
    <property type="entry name" value="ZF_RING_1"/>
    <property type="match status" value="1"/>
</dbReference>
<accession>A0ABN9FAS6</accession>
<dbReference type="Proteomes" id="UP001162483">
    <property type="component" value="Unassembled WGS sequence"/>
</dbReference>
<keyword evidence="1" id="KW-0399">Innate immunity</keyword>
<dbReference type="Gene3D" id="3.30.160.60">
    <property type="entry name" value="Classic Zinc Finger"/>
    <property type="match status" value="1"/>
</dbReference>
<evidence type="ECO:0000313" key="12">
    <source>
        <dbReference type="Proteomes" id="UP001162483"/>
    </source>
</evidence>
<evidence type="ECO:0000256" key="4">
    <source>
        <dbReference type="ARBA" id="ARBA00022833"/>
    </source>
</evidence>
<evidence type="ECO:0000259" key="8">
    <source>
        <dbReference type="PROSITE" id="PS50089"/>
    </source>
</evidence>
<feature type="domain" description="RING-type" evidence="8">
    <location>
        <begin position="12"/>
        <end position="55"/>
    </location>
</feature>
<dbReference type="SMART" id="SM00184">
    <property type="entry name" value="RING"/>
    <property type="match status" value="1"/>
</dbReference>
<dbReference type="Gene3D" id="3.30.40.10">
    <property type="entry name" value="Zinc/RING finger domain, C3HC4 (zinc finger)"/>
    <property type="match status" value="1"/>
</dbReference>
<feature type="domain" description="B box-type" evidence="9">
    <location>
        <begin position="140"/>
        <end position="176"/>
    </location>
</feature>
<dbReference type="Gene3D" id="4.10.830.40">
    <property type="match status" value="1"/>
</dbReference>
<evidence type="ECO:0000313" key="11">
    <source>
        <dbReference type="EMBL" id="CAI9594129.1"/>
    </source>
</evidence>
<keyword evidence="3 6" id="KW-0863">Zinc-finger</keyword>
<dbReference type="Gene3D" id="2.60.120.920">
    <property type="match status" value="1"/>
</dbReference>
<organism evidence="11 12">
    <name type="scientific">Staurois parvus</name>
    <dbReference type="NCBI Taxonomy" id="386267"/>
    <lineage>
        <taxon>Eukaryota</taxon>
        <taxon>Metazoa</taxon>
        <taxon>Chordata</taxon>
        <taxon>Craniata</taxon>
        <taxon>Vertebrata</taxon>
        <taxon>Euteleostomi</taxon>
        <taxon>Amphibia</taxon>
        <taxon>Batrachia</taxon>
        <taxon>Anura</taxon>
        <taxon>Neobatrachia</taxon>
        <taxon>Ranoidea</taxon>
        <taxon>Ranidae</taxon>
        <taxon>Staurois</taxon>
    </lineage>
</organism>
<keyword evidence="4" id="KW-0862">Zinc</keyword>
<evidence type="ECO:0000256" key="1">
    <source>
        <dbReference type="ARBA" id="ARBA00022588"/>
    </source>
</evidence>
<dbReference type="PROSITE" id="PS50089">
    <property type="entry name" value="ZF_RING_2"/>
    <property type="match status" value="1"/>
</dbReference>
<dbReference type="InterPro" id="IPR051051">
    <property type="entry name" value="E3_ubiq-ligase_TRIM/RNF"/>
</dbReference>
<dbReference type="PRINTS" id="PR01407">
    <property type="entry name" value="BUTYPHLNCDUF"/>
</dbReference>
<dbReference type="PANTHER" id="PTHR25465">
    <property type="entry name" value="B-BOX DOMAIN CONTAINING"/>
    <property type="match status" value="1"/>
</dbReference>
<dbReference type="SUPFAM" id="SSF57850">
    <property type="entry name" value="RING/U-box"/>
    <property type="match status" value="1"/>
</dbReference>
<evidence type="ECO:0000256" key="3">
    <source>
        <dbReference type="ARBA" id="ARBA00022771"/>
    </source>
</evidence>
<comment type="caution">
    <text evidence="11">The sequence shown here is derived from an EMBL/GenBank/DDBJ whole genome shotgun (WGS) entry which is preliminary data.</text>
</comment>